<protein>
    <submittedName>
        <fullName evidence="2">Uncharacterized protein</fullName>
    </submittedName>
</protein>
<name>A0ABN9HAL2_9NEOB</name>
<organism evidence="2 3">
    <name type="scientific">Staurois parvus</name>
    <dbReference type="NCBI Taxonomy" id="386267"/>
    <lineage>
        <taxon>Eukaryota</taxon>
        <taxon>Metazoa</taxon>
        <taxon>Chordata</taxon>
        <taxon>Craniata</taxon>
        <taxon>Vertebrata</taxon>
        <taxon>Euteleostomi</taxon>
        <taxon>Amphibia</taxon>
        <taxon>Batrachia</taxon>
        <taxon>Anura</taxon>
        <taxon>Neobatrachia</taxon>
        <taxon>Ranoidea</taxon>
        <taxon>Ranidae</taxon>
        <taxon>Staurois</taxon>
    </lineage>
</organism>
<sequence>MADEFNLDDALSGQTSASGQQTQSQGQNWNNPWGGPGQPYPGGYPAPGPGQQYPGFPPGGQQFPQGGQQFPQGGQQYPGFPQGGQ</sequence>
<evidence type="ECO:0000313" key="2">
    <source>
        <dbReference type="EMBL" id="CAI9618851.1"/>
    </source>
</evidence>
<accession>A0ABN9HAL2</accession>
<dbReference type="EMBL" id="CATNWA010020546">
    <property type="protein sequence ID" value="CAI9618851.1"/>
    <property type="molecule type" value="Genomic_DNA"/>
</dbReference>
<feature type="compositionally biased region" description="Low complexity" evidence="1">
    <location>
        <begin position="12"/>
        <end position="27"/>
    </location>
</feature>
<dbReference type="Proteomes" id="UP001162483">
    <property type="component" value="Unassembled WGS sequence"/>
</dbReference>
<keyword evidence="3" id="KW-1185">Reference proteome</keyword>
<evidence type="ECO:0000256" key="1">
    <source>
        <dbReference type="SAM" id="MobiDB-lite"/>
    </source>
</evidence>
<reference evidence="2" key="1">
    <citation type="submission" date="2023-05" db="EMBL/GenBank/DDBJ databases">
        <authorList>
            <person name="Stuckert A."/>
        </authorList>
    </citation>
    <scope>NUCLEOTIDE SEQUENCE</scope>
</reference>
<proteinExistence type="predicted"/>
<feature type="compositionally biased region" description="Low complexity" evidence="1">
    <location>
        <begin position="49"/>
        <end position="85"/>
    </location>
</feature>
<evidence type="ECO:0000313" key="3">
    <source>
        <dbReference type="Proteomes" id="UP001162483"/>
    </source>
</evidence>
<gene>
    <name evidence="2" type="ORF">SPARVUS_LOCUS15750501</name>
</gene>
<feature type="region of interest" description="Disordered" evidence="1">
    <location>
        <begin position="1"/>
        <end position="85"/>
    </location>
</feature>
<comment type="caution">
    <text evidence="2">The sequence shown here is derived from an EMBL/GenBank/DDBJ whole genome shotgun (WGS) entry which is preliminary data.</text>
</comment>
<feature type="non-terminal residue" evidence="2">
    <location>
        <position position="85"/>
    </location>
</feature>
<feature type="compositionally biased region" description="Pro residues" evidence="1">
    <location>
        <begin position="38"/>
        <end position="48"/>
    </location>
</feature>